<keyword evidence="9" id="KW-0413">Isomerase</keyword>
<dbReference type="InterPro" id="IPR013785">
    <property type="entry name" value="Aldolase_TIM"/>
</dbReference>
<dbReference type="SUPFAM" id="SSF51366">
    <property type="entry name" value="Ribulose-phoshate binding barrel"/>
    <property type="match status" value="1"/>
</dbReference>
<comment type="cofactor">
    <cofactor evidence="1">
        <name>Mn(2+)</name>
        <dbReference type="ChEBI" id="CHEBI:29035"/>
    </cofactor>
</comment>
<comment type="caution">
    <text evidence="11">The sequence shown here is derived from an EMBL/GenBank/DDBJ whole genome shotgun (WGS) entry which is preliminary data.</text>
</comment>
<dbReference type="Pfam" id="PF00834">
    <property type="entry name" value="Ribul_P_3_epim"/>
    <property type="match status" value="1"/>
</dbReference>
<dbReference type="EMBL" id="PFGC01000030">
    <property type="protein sequence ID" value="PIW37014.1"/>
    <property type="molecule type" value="Genomic_DNA"/>
</dbReference>
<dbReference type="GO" id="GO:0016857">
    <property type="term" value="F:racemase and epimerase activity, acting on carbohydrates and derivatives"/>
    <property type="evidence" value="ECO:0007669"/>
    <property type="project" value="InterPro"/>
</dbReference>
<evidence type="ECO:0000256" key="10">
    <source>
        <dbReference type="ARBA" id="ARBA00023277"/>
    </source>
</evidence>
<keyword evidence="5" id="KW-0479">Metal-binding</keyword>
<comment type="cofactor">
    <cofactor evidence="2">
        <name>Zn(2+)</name>
        <dbReference type="ChEBI" id="CHEBI:29105"/>
    </cofactor>
</comment>
<keyword evidence="10" id="KW-0119">Carbohydrate metabolism</keyword>
<comment type="subunit">
    <text evidence="4">Homodimer.</text>
</comment>
<evidence type="ECO:0000256" key="2">
    <source>
        <dbReference type="ARBA" id="ARBA00001947"/>
    </source>
</evidence>
<evidence type="ECO:0000256" key="6">
    <source>
        <dbReference type="ARBA" id="ARBA00022833"/>
    </source>
</evidence>
<dbReference type="InterPro" id="IPR000056">
    <property type="entry name" value="Ribul_P_3_epim-like"/>
</dbReference>
<accession>A0A2M7H466</accession>
<evidence type="ECO:0000256" key="8">
    <source>
        <dbReference type="ARBA" id="ARBA00023211"/>
    </source>
</evidence>
<evidence type="ECO:0000256" key="3">
    <source>
        <dbReference type="ARBA" id="ARBA00001954"/>
    </source>
</evidence>
<dbReference type="GO" id="GO:0006091">
    <property type="term" value="P:generation of precursor metabolites and energy"/>
    <property type="evidence" value="ECO:0007669"/>
    <property type="project" value="UniProtKB-ARBA"/>
</dbReference>
<dbReference type="AlphaFoldDB" id="A0A2M7H466"/>
<dbReference type="GO" id="GO:0005975">
    <property type="term" value="P:carbohydrate metabolic process"/>
    <property type="evidence" value="ECO:0007669"/>
    <property type="project" value="InterPro"/>
</dbReference>
<dbReference type="GO" id="GO:0046872">
    <property type="term" value="F:metal ion binding"/>
    <property type="evidence" value="ECO:0007669"/>
    <property type="project" value="UniProtKB-KW"/>
</dbReference>
<keyword evidence="8" id="KW-0464">Manganese</keyword>
<proteinExistence type="predicted"/>
<dbReference type="FunFam" id="3.20.20.70:FF:000191">
    <property type="entry name" value="ribulose-phosphate 3-epimerase isoform X2"/>
    <property type="match status" value="1"/>
</dbReference>
<dbReference type="GO" id="GO:1901135">
    <property type="term" value="P:carbohydrate derivative metabolic process"/>
    <property type="evidence" value="ECO:0007669"/>
    <property type="project" value="UniProtKB-ARBA"/>
</dbReference>
<dbReference type="CDD" id="cd00429">
    <property type="entry name" value="RPE"/>
    <property type="match status" value="1"/>
</dbReference>
<name>A0A2M7H466_9BACT</name>
<evidence type="ECO:0000256" key="7">
    <source>
        <dbReference type="ARBA" id="ARBA00023004"/>
    </source>
</evidence>
<organism evidence="11 12">
    <name type="scientific">Candidatus Kerfeldbacteria bacterium CG15_BIG_FIL_POST_REV_8_21_14_020_45_12</name>
    <dbReference type="NCBI Taxonomy" id="2014247"/>
    <lineage>
        <taxon>Bacteria</taxon>
        <taxon>Candidatus Kerfeldiibacteriota</taxon>
    </lineage>
</organism>
<gene>
    <name evidence="11" type="ORF">COW24_02315</name>
</gene>
<keyword evidence="7" id="KW-0408">Iron</keyword>
<evidence type="ECO:0000256" key="9">
    <source>
        <dbReference type="ARBA" id="ARBA00023235"/>
    </source>
</evidence>
<dbReference type="PANTHER" id="PTHR11749">
    <property type="entry name" value="RIBULOSE-5-PHOSPHATE-3-EPIMERASE"/>
    <property type="match status" value="1"/>
</dbReference>
<dbReference type="InterPro" id="IPR011060">
    <property type="entry name" value="RibuloseP-bd_barrel"/>
</dbReference>
<comment type="cofactor">
    <cofactor evidence="3">
        <name>Fe(2+)</name>
        <dbReference type="ChEBI" id="CHEBI:29033"/>
    </cofactor>
</comment>
<evidence type="ECO:0008006" key="13">
    <source>
        <dbReference type="Google" id="ProtNLM"/>
    </source>
</evidence>
<protein>
    <recommendedName>
        <fullName evidence="13">Ribulose-phosphate 3-epimerase</fullName>
    </recommendedName>
</protein>
<evidence type="ECO:0000313" key="12">
    <source>
        <dbReference type="Proteomes" id="UP000230292"/>
    </source>
</evidence>
<dbReference type="GO" id="GO:0006163">
    <property type="term" value="P:purine nucleotide metabolic process"/>
    <property type="evidence" value="ECO:0007669"/>
    <property type="project" value="UniProtKB-ARBA"/>
</dbReference>
<sequence>MIQVVPAILEKTWDDVQDKVKQAKAFTDLVQLDVMDGIFVQNTTFNDTLKLATLDIDIELHLMIERPALHLQQWLMPNVSRVIFHYEADGNISHTIKQIRDAGKSPALAINPITSTYDIKEVLDELDMVLVMGVTPGFSGQSFQRDALEKIKELKKWKPELLIEVDGGVNGSTRNSIVTAGADILASASFIWNNEKPAAAVEFLKTGSWPS</sequence>
<evidence type="ECO:0000256" key="4">
    <source>
        <dbReference type="ARBA" id="ARBA00011738"/>
    </source>
</evidence>
<dbReference type="Gene3D" id="3.20.20.70">
    <property type="entry name" value="Aldolase class I"/>
    <property type="match status" value="1"/>
</dbReference>
<evidence type="ECO:0000256" key="5">
    <source>
        <dbReference type="ARBA" id="ARBA00022723"/>
    </source>
</evidence>
<evidence type="ECO:0000313" key="11">
    <source>
        <dbReference type="EMBL" id="PIW37014.1"/>
    </source>
</evidence>
<keyword evidence="6" id="KW-0862">Zinc</keyword>
<reference evidence="11 12" key="1">
    <citation type="submission" date="2017-09" db="EMBL/GenBank/DDBJ databases">
        <title>Depth-based differentiation of microbial function through sediment-hosted aquifers and enrichment of novel symbionts in the deep terrestrial subsurface.</title>
        <authorList>
            <person name="Probst A.J."/>
            <person name="Ladd B."/>
            <person name="Jarett J.K."/>
            <person name="Geller-Mcgrath D.E."/>
            <person name="Sieber C.M."/>
            <person name="Emerson J.B."/>
            <person name="Anantharaman K."/>
            <person name="Thomas B.C."/>
            <person name="Malmstrom R."/>
            <person name="Stieglmeier M."/>
            <person name="Klingl A."/>
            <person name="Woyke T."/>
            <person name="Ryan C.M."/>
            <person name="Banfield J.F."/>
        </authorList>
    </citation>
    <scope>NUCLEOTIDE SEQUENCE [LARGE SCALE GENOMIC DNA]</scope>
    <source>
        <strain evidence="11">CG15_BIG_FIL_POST_REV_8_21_14_020_45_12</strain>
    </source>
</reference>
<dbReference type="Proteomes" id="UP000230292">
    <property type="component" value="Unassembled WGS sequence"/>
</dbReference>
<dbReference type="GO" id="GO:0046496">
    <property type="term" value="P:nicotinamide nucleotide metabolic process"/>
    <property type="evidence" value="ECO:0007669"/>
    <property type="project" value="UniProtKB-ARBA"/>
</dbReference>
<evidence type="ECO:0000256" key="1">
    <source>
        <dbReference type="ARBA" id="ARBA00001936"/>
    </source>
</evidence>